<evidence type="ECO:0000313" key="1">
    <source>
        <dbReference type="EMBL" id="GBM00882.1"/>
    </source>
</evidence>
<evidence type="ECO:0000313" key="2">
    <source>
        <dbReference type="Proteomes" id="UP000499080"/>
    </source>
</evidence>
<comment type="caution">
    <text evidence="1">The sequence shown here is derived from an EMBL/GenBank/DDBJ whole genome shotgun (WGS) entry which is preliminary data.</text>
</comment>
<sequence>MYKFKHCIVASNILLFSELQDSRYEFKSSSTLNSLEEIYLLAIGHIPVLSPRRCCNFCTLPQKPSHSCQNRSAAKPGTKIKSPLLASPKVHQHPFYLRRLFGSTPFILLSTNSRRVHYSTAAVA</sequence>
<keyword evidence="2" id="KW-1185">Reference proteome</keyword>
<organism evidence="1 2">
    <name type="scientific">Araneus ventricosus</name>
    <name type="common">Orbweaver spider</name>
    <name type="synonym">Epeira ventricosa</name>
    <dbReference type="NCBI Taxonomy" id="182803"/>
    <lineage>
        <taxon>Eukaryota</taxon>
        <taxon>Metazoa</taxon>
        <taxon>Ecdysozoa</taxon>
        <taxon>Arthropoda</taxon>
        <taxon>Chelicerata</taxon>
        <taxon>Arachnida</taxon>
        <taxon>Araneae</taxon>
        <taxon>Araneomorphae</taxon>
        <taxon>Entelegynae</taxon>
        <taxon>Araneoidea</taxon>
        <taxon>Araneidae</taxon>
        <taxon>Araneus</taxon>
    </lineage>
</organism>
<name>A0A4Y2C8W1_ARAVE</name>
<dbReference type="Proteomes" id="UP000499080">
    <property type="component" value="Unassembled WGS sequence"/>
</dbReference>
<dbReference type="AlphaFoldDB" id="A0A4Y2C8W1"/>
<gene>
    <name evidence="1" type="ORF">AVEN_257386_1</name>
</gene>
<dbReference type="EMBL" id="BGPR01000161">
    <property type="protein sequence ID" value="GBM00882.1"/>
    <property type="molecule type" value="Genomic_DNA"/>
</dbReference>
<proteinExistence type="predicted"/>
<accession>A0A4Y2C8W1</accession>
<protein>
    <submittedName>
        <fullName evidence="1">Uncharacterized protein</fullName>
    </submittedName>
</protein>
<reference evidence="1 2" key="1">
    <citation type="journal article" date="2019" name="Sci. Rep.">
        <title>Orb-weaving spider Araneus ventricosus genome elucidates the spidroin gene catalogue.</title>
        <authorList>
            <person name="Kono N."/>
            <person name="Nakamura H."/>
            <person name="Ohtoshi R."/>
            <person name="Moran D.A.P."/>
            <person name="Shinohara A."/>
            <person name="Yoshida Y."/>
            <person name="Fujiwara M."/>
            <person name="Mori M."/>
            <person name="Tomita M."/>
            <person name="Arakawa K."/>
        </authorList>
    </citation>
    <scope>NUCLEOTIDE SEQUENCE [LARGE SCALE GENOMIC DNA]</scope>
</reference>